<dbReference type="PROSITE" id="PS51257">
    <property type="entry name" value="PROKAR_LIPOPROTEIN"/>
    <property type="match status" value="1"/>
</dbReference>
<dbReference type="AlphaFoldDB" id="A0A4Q7J020"/>
<proteinExistence type="predicted"/>
<accession>A0A4Q7J020</accession>
<gene>
    <name evidence="2" type="ORF">EWH70_35205</name>
</gene>
<reference evidence="2 3" key="1">
    <citation type="submission" date="2019-02" db="EMBL/GenBank/DDBJ databases">
        <title>Draft genome sequence of Amycolatopsis sp. 8-3EHSu isolated from roots of Suaeda maritima.</title>
        <authorList>
            <person name="Duangmal K."/>
            <person name="Chantavorakit T."/>
        </authorList>
    </citation>
    <scope>NUCLEOTIDE SEQUENCE [LARGE SCALE GENOMIC DNA]</scope>
    <source>
        <strain evidence="2 3">8-3EHSu</strain>
    </source>
</reference>
<dbReference type="EMBL" id="SFCC01000028">
    <property type="protein sequence ID" value="RZQ59264.1"/>
    <property type="molecule type" value="Genomic_DNA"/>
</dbReference>
<dbReference type="Pfam" id="PF12079">
    <property type="entry name" value="DUF3558"/>
    <property type="match status" value="1"/>
</dbReference>
<protein>
    <submittedName>
        <fullName evidence="2">DUF3558 domain-containing protein</fullName>
    </submittedName>
</protein>
<keyword evidence="3" id="KW-1185">Reference proteome</keyword>
<evidence type="ECO:0000256" key="1">
    <source>
        <dbReference type="SAM" id="MobiDB-lite"/>
    </source>
</evidence>
<dbReference type="InterPro" id="IPR024520">
    <property type="entry name" value="DUF3558"/>
</dbReference>
<comment type="caution">
    <text evidence="2">The sequence shown here is derived from an EMBL/GenBank/DDBJ whole genome shotgun (WGS) entry which is preliminary data.</text>
</comment>
<name>A0A4Q7J020_9PSEU</name>
<evidence type="ECO:0000313" key="3">
    <source>
        <dbReference type="Proteomes" id="UP000292003"/>
    </source>
</evidence>
<feature type="region of interest" description="Disordered" evidence="1">
    <location>
        <begin position="22"/>
        <end position="52"/>
    </location>
</feature>
<evidence type="ECO:0000313" key="2">
    <source>
        <dbReference type="EMBL" id="RZQ59264.1"/>
    </source>
</evidence>
<sequence length="197" mass="20891">MKQVLRIGVTAVAIAAGAGCAQSETAGRPMAEPPGPTDETRQSAPHVPRPLDAGRYLTDPCASLTAEQLRTFRVSRQGQVNPKAEGPSCIWRFGGPPETTAGVSYYPQVPNGLTNLYHLQSAGYWQKGYFEPTTISGQPALYSSVIDNRQQGECELAVALTDQLFFSVLITEPPGKPSCKAAENIAEAVIQTISGGG</sequence>
<dbReference type="Proteomes" id="UP000292003">
    <property type="component" value="Unassembled WGS sequence"/>
</dbReference>
<dbReference type="OrthoDB" id="3697076at2"/>
<organism evidence="2 3">
    <name type="scientific">Amycolatopsis suaedae</name>
    <dbReference type="NCBI Taxonomy" id="2510978"/>
    <lineage>
        <taxon>Bacteria</taxon>
        <taxon>Bacillati</taxon>
        <taxon>Actinomycetota</taxon>
        <taxon>Actinomycetes</taxon>
        <taxon>Pseudonocardiales</taxon>
        <taxon>Pseudonocardiaceae</taxon>
        <taxon>Amycolatopsis</taxon>
    </lineage>
</organism>
<dbReference type="RefSeq" id="WP_130479934.1">
    <property type="nucleotide sequence ID" value="NZ_SFCC01000028.1"/>
</dbReference>